<evidence type="ECO:0000313" key="4">
    <source>
        <dbReference type="Proteomes" id="UP000009170"/>
    </source>
</evidence>
<reference evidence="2" key="2">
    <citation type="journal article" date="2014" name="BMC Genomics">
        <title>An improved genome of the model marine alga Ostreococcus tauri unfolds by assessing Illumina de novo assemblies.</title>
        <authorList>
            <person name="Blanc-Mathieu R."/>
            <person name="Verhelst B."/>
            <person name="Derelle E."/>
            <person name="Rombauts S."/>
            <person name="Bouget F.Y."/>
            <person name="Carre I."/>
            <person name="Chateau A."/>
            <person name="Eyre-Walker A."/>
            <person name="Grimsley N."/>
            <person name="Moreau H."/>
            <person name="Piegu B."/>
            <person name="Rivals E."/>
            <person name="Schackwitz W."/>
            <person name="Van de Peer Y."/>
            <person name="Piganeau G."/>
        </authorList>
    </citation>
    <scope>NUCLEOTIDE SEQUENCE</scope>
    <source>
        <strain evidence="2">RCC4221</strain>
    </source>
</reference>
<dbReference type="KEGG" id="ota:OT_ostta07g04110"/>
<feature type="region of interest" description="Disordered" evidence="1">
    <location>
        <begin position="413"/>
        <end position="449"/>
    </location>
</feature>
<reference evidence="3" key="3">
    <citation type="submission" date="2017-04" db="EMBL/GenBank/DDBJ databases">
        <title>Population genomics of picophytoplankton unveils novel chromosome hypervariability.</title>
        <authorList>
            <consortium name="DOE Joint Genome Institute"/>
            <person name="Blanc-Mathieu R."/>
            <person name="Krasovec M."/>
            <person name="Hebrard M."/>
            <person name="Yau S."/>
            <person name="Desgranges E."/>
            <person name="Martin J."/>
            <person name="Schackwitz W."/>
            <person name="Kuo A."/>
            <person name="Salin G."/>
            <person name="Donnadieu C."/>
            <person name="Desdevises Y."/>
            <person name="Sanchez-Ferandin S."/>
            <person name="Moreau H."/>
            <person name="Rivals E."/>
            <person name="Grigoriev I.V."/>
            <person name="Grimsley N."/>
            <person name="Eyre-Walker A."/>
            <person name="Piganeau G."/>
        </authorList>
    </citation>
    <scope>NUCLEOTIDE SEQUENCE [LARGE SCALE GENOMIC DNA]</scope>
    <source>
        <strain evidence="3">RCC 1115</strain>
    </source>
</reference>
<dbReference type="EMBL" id="KZ155778">
    <property type="protein sequence ID" value="OUS47239.1"/>
    <property type="molecule type" value="Genomic_DNA"/>
</dbReference>
<reference evidence="2 4" key="1">
    <citation type="journal article" date="2006" name="Proc. Natl. Acad. Sci. U.S.A.">
        <title>Genome analysis of the smallest free-living eukaryote Ostreococcus tauri unveils many unique features.</title>
        <authorList>
            <person name="Derelle E."/>
            <person name="Ferraz C."/>
            <person name="Rombauts S."/>
            <person name="Rouze P."/>
            <person name="Worden A.Z."/>
            <person name="Robbens S."/>
            <person name="Partensky F."/>
            <person name="Degroeve S."/>
            <person name="Echeynie S."/>
            <person name="Cooke R."/>
            <person name="Saeys Y."/>
            <person name="Wuyts J."/>
            <person name="Jabbari K."/>
            <person name="Bowler C."/>
            <person name="Panaud O."/>
            <person name="Piegu B."/>
            <person name="Ball S.G."/>
            <person name="Ral J.-P."/>
            <person name="Bouget F.-Y."/>
            <person name="Piganeau G."/>
            <person name="De Baets B."/>
            <person name="Picard A."/>
            <person name="Delseny M."/>
            <person name="Demaille J."/>
            <person name="Van de Peer Y."/>
            <person name="Moreau H."/>
        </authorList>
    </citation>
    <scope>NUCLEOTIDE SEQUENCE [LARGE SCALE GENOMIC DNA]</scope>
    <source>
        <strain evidence="2 4">OTTH0595</strain>
    </source>
</reference>
<name>Q014K8_OSTTA</name>
<protein>
    <submittedName>
        <fullName evidence="2">Unnamed product</fullName>
    </submittedName>
</protein>
<evidence type="ECO:0000256" key="1">
    <source>
        <dbReference type="SAM" id="MobiDB-lite"/>
    </source>
</evidence>
<dbReference type="GeneID" id="9836713"/>
<dbReference type="AlphaFoldDB" id="Q014K8"/>
<dbReference type="STRING" id="70448.Q014K8"/>
<keyword evidence="4" id="KW-1185">Reference proteome</keyword>
<dbReference type="Proteomes" id="UP000009170">
    <property type="component" value="Unassembled WGS sequence"/>
</dbReference>
<accession>Q014K8</accession>
<evidence type="ECO:0000313" key="3">
    <source>
        <dbReference type="EMBL" id="OUS47239.1"/>
    </source>
</evidence>
<dbReference type="InParanoid" id="Q014K8"/>
<dbReference type="Proteomes" id="UP000195557">
    <property type="component" value="Unassembled WGS sequence"/>
</dbReference>
<proteinExistence type="predicted"/>
<organism evidence="2 4">
    <name type="scientific">Ostreococcus tauri</name>
    <name type="common">Marine green alga</name>
    <dbReference type="NCBI Taxonomy" id="70448"/>
    <lineage>
        <taxon>Eukaryota</taxon>
        <taxon>Viridiplantae</taxon>
        <taxon>Chlorophyta</taxon>
        <taxon>Mamiellophyceae</taxon>
        <taxon>Mamiellales</taxon>
        <taxon>Bathycoccaceae</taxon>
        <taxon>Ostreococcus</taxon>
    </lineage>
</organism>
<evidence type="ECO:0000313" key="2">
    <source>
        <dbReference type="EMBL" id="CAL54671.1"/>
    </source>
</evidence>
<accession>A0A454XMX6</accession>
<sequence length="449" mass="50369">MGVASERATLLATEERNEGEGWTTRRLRTVRIIGVSALALGAAAFLGNAAAGGFGGDGGDLLFERVAKGDGRAELSLAMWNRAKYEVTCKQRANWPLVFDHNKTVLTDEERAKLEQPNGQTYISGFWRLPVSHHPPSWYLPNLQATACQLGAFAMNVVFVRDSQQMCDYSMALYKEGSKERGKYQFGGGNAACIVNDGLEIRPTSCSAHSRIWYNKMTIVADVVKRIQNGGISSNLQSKHYFWLDGDIFSGKANRFPRFRTVLSMLDEEDQDKMMLACYLQDMGNYDRKEHRYKSFPQFWDYASTKLGSASQEPRLGLVSSVVPGCTWMRHEVIANIFGGSARVIGEFSEKYKQYIDEHVPTVSNHKRPTSGQKCTCPSEEQILTTMANDKTYESLFTKRSCAHRLRTPYNPQRFPWARSTKNRPNNLTSIPEDGAADVADAEDAARFN</sequence>
<accession>A0A1Y5ICD1</accession>
<dbReference type="EMBL" id="CAID01000007">
    <property type="protein sequence ID" value="CAL54671.1"/>
    <property type="molecule type" value="Genomic_DNA"/>
</dbReference>
<gene>
    <name evidence="3" type="ORF">BE221DRAFT_190755</name>
    <name evidence="2" type="ORF">OT_ostta07g04110</name>
</gene>
<dbReference type="RefSeq" id="XP_003080504.1">
    <property type="nucleotide sequence ID" value="XM_003080456.1"/>
</dbReference>